<dbReference type="InterPro" id="IPR033124">
    <property type="entry name" value="Ser_caboxypep_his_AS"/>
</dbReference>
<evidence type="ECO:0000256" key="2">
    <source>
        <dbReference type="ARBA" id="ARBA00022645"/>
    </source>
</evidence>
<reference evidence="8" key="2">
    <citation type="submission" date="2019-06" db="EMBL/GenBank/DDBJ databases">
        <title>Genomics analysis of Aphanomyces spp. identifies a new class of oomycete effector associated with host adaptation.</title>
        <authorList>
            <person name="Gaulin E."/>
        </authorList>
    </citation>
    <scope>NUCLEOTIDE SEQUENCE</scope>
    <source>
        <strain evidence="8">CBS 578.67</strain>
    </source>
</reference>
<evidence type="ECO:0000256" key="7">
    <source>
        <dbReference type="RuleBase" id="RU361156"/>
    </source>
</evidence>
<evidence type="ECO:0000256" key="4">
    <source>
        <dbReference type="ARBA" id="ARBA00022729"/>
    </source>
</evidence>
<keyword evidence="3 7" id="KW-0645">Protease</keyword>
<dbReference type="EMBL" id="CAADRA010005262">
    <property type="protein sequence ID" value="VFT87829.1"/>
    <property type="molecule type" value="Genomic_DNA"/>
</dbReference>
<name>A0A485KTE1_9STRA</name>
<dbReference type="GO" id="GO:0006508">
    <property type="term" value="P:proteolysis"/>
    <property type="evidence" value="ECO:0007669"/>
    <property type="project" value="UniProtKB-KW"/>
</dbReference>
<organism evidence="9 10">
    <name type="scientific">Aphanomyces stellatus</name>
    <dbReference type="NCBI Taxonomy" id="120398"/>
    <lineage>
        <taxon>Eukaryota</taxon>
        <taxon>Sar</taxon>
        <taxon>Stramenopiles</taxon>
        <taxon>Oomycota</taxon>
        <taxon>Saprolegniomycetes</taxon>
        <taxon>Saprolegniales</taxon>
        <taxon>Verrucalvaceae</taxon>
        <taxon>Aphanomyces</taxon>
    </lineage>
</organism>
<keyword evidence="10" id="KW-1185">Reference proteome</keyword>
<keyword evidence="4" id="KW-0732">Signal</keyword>
<dbReference type="SUPFAM" id="SSF53474">
    <property type="entry name" value="alpha/beta-Hydrolases"/>
    <property type="match status" value="1"/>
</dbReference>
<comment type="similarity">
    <text evidence="1 7">Belongs to the peptidase S10 family.</text>
</comment>
<keyword evidence="2 7" id="KW-0121">Carboxypeptidase</keyword>
<keyword evidence="6" id="KW-0325">Glycoprotein</keyword>
<dbReference type="AlphaFoldDB" id="A0A485KTE1"/>
<dbReference type="PROSITE" id="PS00560">
    <property type="entry name" value="CARBOXYPEPT_SER_HIS"/>
    <property type="match status" value="1"/>
</dbReference>
<dbReference type="InterPro" id="IPR029058">
    <property type="entry name" value="AB_hydrolase_fold"/>
</dbReference>
<dbReference type="InterPro" id="IPR018202">
    <property type="entry name" value="Ser_caboxypep_ser_AS"/>
</dbReference>
<dbReference type="Gene3D" id="3.40.50.1820">
    <property type="entry name" value="alpha/beta hydrolase"/>
    <property type="match status" value="1"/>
</dbReference>
<evidence type="ECO:0000256" key="3">
    <source>
        <dbReference type="ARBA" id="ARBA00022670"/>
    </source>
</evidence>
<evidence type="ECO:0000313" key="9">
    <source>
        <dbReference type="EMBL" id="VFT87829.1"/>
    </source>
</evidence>
<reference evidence="9 10" key="1">
    <citation type="submission" date="2019-03" db="EMBL/GenBank/DDBJ databases">
        <authorList>
            <person name="Gaulin E."/>
            <person name="Dumas B."/>
        </authorList>
    </citation>
    <scope>NUCLEOTIDE SEQUENCE [LARGE SCALE GENOMIC DNA]</scope>
    <source>
        <strain evidence="9">CBS 568.67</strain>
    </source>
</reference>
<sequence length="485" mass="54247">MTTEKSPLFTVVSKPRKTKTSSRYKTTLLLALGTIGALATTVGVVTNYTKDNKAFPIEAQMELSVTASPSFCDTTRQQSGYIQLPHKVDDHYFYWFFESRGNPEKDPLVLWLTGGPGSSSIFAMLTENGPCTIDGTLNTIHNPYSWTNHANVIWLDQPTDVGFSYSTSEQDDDHNEEDVGRNIYGFLQGFLRKNPKFKNHPFFITGESYGGHYVPSAAAYLLKQKPQGDDVRIRLKGISVGNGLTDSVTQIPYTLDMVNNAYNITLIAPELIPGIRKTAENTTRLVSACQSTQNENQTCLQALESWDLQMVNPLTDTSHRNPYDIREYCPNGTCIDWMANGRKFLNHPTVQAKLGVNKTWEDSSSRVYQDFSVDFMKDYVQAVVDLLAGGVRVLIYAGDADLMCNWIGNEAWTKKMEWSHKKAFNAAKVKPLVVAGEKTGEVRSTNGLSFVRVYNAGHMVPSNQPLVSLALIDRFFNNKPLDRDE</sequence>
<protein>
    <recommendedName>
        <fullName evidence="7">Carboxypeptidase</fullName>
        <ecNumber evidence="7">3.4.16.-</ecNumber>
    </recommendedName>
</protein>
<proteinExistence type="inferred from homology"/>
<dbReference type="PRINTS" id="PR00724">
    <property type="entry name" value="CRBOXYPTASEC"/>
</dbReference>
<dbReference type="EMBL" id="VJMH01005241">
    <property type="protein sequence ID" value="KAF0698432.1"/>
    <property type="molecule type" value="Genomic_DNA"/>
</dbReference>
<evidence type="ECO:0000256" key="5">
    <source>
        <dbReference type="ARBA" id="ARBA00022801"/>
    </source>
</evidence>
<dbReference type="GO" id="GO:0004185">
    <property type="term" value="F:serine-type carboxypeptidase activity"/>
    <property type="evidence" value="ECO:0007669"/>
    <property type="project" value="UniProtKB-UniRule"/>
</dbReference>
<evidence type="ECO:0000313" key="10">
    <source>
        <dbReference type="Proteomes" id="UP000332933"/>
    </source>
</evidence>
<dbReference type="Proteomes" id="UP000332933">
    <property type="component" value="Unassembled WGS sequence"/>
</dbReference>
<dbReference type="OrthoDB" id="443318at2759"/>
<dbReference type="PANTHER" id="PTHR11802:SF113">
    <property type="entry name" value="SERINE CARBOXYPEPTIDASE CTSA-4.1"/>
    <property type="match status" value="1"/>
</dbReference>
<dbReference type="EC" id="3.4.16.-" evidence="7"/>
<evidence type="ECO:0000256" key="1">
    <source>
        <dbReference type="ARBA" id="ARBA00009431"/>
    </source>
</evidence>
<keyword evidence="5 7" id="KW-0378">Hydrolase</keyword>
<dbReference type="Pfam" id="PF00450">
    <property type="entry name" value="Peptidase_S10"/>
    <property type="match status" value="1"/>
</dbReference>
<dbReference type="Gene3D" id="1.10.287.410">
    <property type="match status" value="1"/>
</dbReference>
<evidence type="ECO:0000256" key="6">
    <source>
        <dbReference type="ARBA" id="ARBA00023180"/>
    </source>
</evidence>
<accession>A0A485KTE1</accession>
<dbReference type="PROSITE" id="PS00131">
    <property type="entry name" value="CARBOXYPEPT_SER_SER"/>
    <property type="match status" value="1"/>
</dbReference>
<dbReference type="PANTHER" id="PTHR11802">
    <property type="entry name" value="SERINE PROTEASE FAMILY S10 SERINE CARBOXYPEPTIDASE"/>
    <property type="match status" value="1"/>
</dbReference>
<gene>
    <name evidence="9" type="primary">Aste57867_10961</name>
    <name evidence="8" type="ORF">As57867_010921</name>
    <name evidence="9" type="ORF">ASTE57867_10961</name>
</gene>
<dbReference type="InterPro" id="IPR001563">
    <property type="entry name" value="Peptidase_S10"/>
</dbReference>
<evidence type="ECO:0000313" key="8">
    <source>
        <dbReference type="EMBL" id="KAF0698432.1"/>
    </source>
</evidence>